<protein>
    <submittedName>
        <fullName evidence="3">Addiction module toxin, RelE/StbE family</fullName>
    </submittedName>
</protein>
<evidence type="ECO:0000313" key="4">
    <source>
        <dbReference type="Proteomes" id="UP000006443"/>
    </source>
</evidence>
<dbReference type="InterPro" id="IPR007712">
    <property type="entry name" value="RelE/ParE_toxin"/>
</dbReference>
<dbReference type="AlphaFoldDB" id="C0GCG9"/>
<organism evidence="3 4">
    <name type="scientific">Dethiobacter alkaliphilus AHT 1</name>
    <dbReference type="NCBI Taxonomy" id="555088"/>
    <lineage>
        <taxon>Bacteria</taxon>
        <taxon>Bacillati</taxon>
        <taxon>Bacillota</taxon>
        <taxon>Dethiobacteria</taxon>
        <taxon>Dethiobacterales</taxon>
        <taxon>Dethiobacteraceae</taxon>
        <taxon>Dethiobacter</taxon>
    </lineage>
</organism>
<dbReference type="Gene3D" id="3.30.2310.20">
    <property type="entry name" value="RelE-like"/>
    <property type="match status" value="1"/>
</dbReference>
<accession>C0GCG9</accession>
<dbReference type="OrthoDB" id="9806083at2"/>
<keyword evidence="2" id="KW-1277">Toxin-antitoxin system</keyword>
<evidence type="ECO:0000256" key="2">
    <source>
        <dbReference type="ARBA" id="ARBA00022649"/>
    </source>
</evidence>
<name>C0GCG9_DETAL</name>
<evidence type="ECO:0000313" key="3">
    <source>
        <dbReference type="EMBL" id="EEG78904.1"/>
    </source>
</evidence>
<dbReference type="EMBL" id="ACJM01000001">
    <property type="protein sequence ID" value="EEG78904.1"/>
    <property type="molecule type" value="Genomic_DNA"/>
</dbReference>
<evidence type="ECO:0000256" key="1">
    <source>
        <dbReference type="ARBA" id="ARBA00006226"/>
    </source>
</evidence>
<sequence length="112" mass="12985">MYELKISPEAKNDLAEIKKYISEELSSPQAAKGLVAKIMKRIRTLAEYPELGASLSTIIDMQTDYRFLVCANHLIFYKLENYTVFISRVLYAKRDYLRVLFGSVPVEDERQD</sequence>
<reference evidence="3 4" key="1">
    <citation type="submission" date="2009-02" db="EMBL/GenBank/DDBJ databases">
        <title>Sequencing of the draft genome and assembly of Dethiobacter alkaliphilus AHT 1.</title>
        <authorList>
            <consortium name="US DOE Joint Genome Institute (JGI-PGF)"/>
            <person name="Lucas S."/>
            <person name="Copeland A."/>
            <person name="Lapidus A."/>
            <person name="Glavina del Rio T."/>
            <person name="Dalin E."/>
            <person name="Tice H."/>
            <person name="Bruce D."/>
            <person name="Goodwin L."/>
            <person name="Pitluck S."/>
            <person name="Larimer F."/>
            <person name="Land M.L."/>
            <person name="Hauser L."/>
            <person name="Muyzer G."/>
        </authorList>
    </citation>
    <scope>NUCLEOTIDE SEQUENCE [LARGE SCALE GENOMIC DNA]</scope>
    <source>
        <strain evidence="3 4">AHT 1</strain>
    </source>
</reference>
<comment type="similarity">
    <text evidence="1">Belongs to the RelE toxin family.</text>
</comment>
<dbReference type="PANTHER" id="PTHR33755">
    <property type="entry name" value="TOXIN PARE1-RELATED"/>
    <property type="match status" value="1"/>
</dbReference>
<dbReference type="InterPro" id="IPR051803">
    <property type="entry name" value="TA_system_RelE-like_toxin"/>
</dbReference>
<dbReference type="eggNOG" id="COG3668">
    <property type="taxonomic scope" value="Bacteria"/>
</dbReference>
<comment type="caution">
    <text evidence="3">The sequence shown here is derived from an EMBL/GenBank/DDBJ whole genome shotgun (WGS) entry which is preliminary data.</text>
</comment>
<dbReference type="STRING" id="555088.DealDRAFT_0178"/>
<dbReference type="Pfam" id="PF05016">
    <property type="entry name" value="ParE_toxin"/>
    <property type="match status" value="1"/>
</dbReference>
<dbReference type="RefSeq" id="WP_008513955.1">
    <property type="nucleotide sequence ID" value="NZ_ACJM01000001.1"/>
</dbReference>
<keyword evidence="4" id="KW-1185">Reference proteome</keyword>
<proteinExistence type="inferred from homology"/>
<gene>
    <name evidence="3" type="ORF">DealDRAFT_0178</name>
</gene>
<dbReference type="NCBIfam" id="TIGR02385">
    <property type="entry name" value="RelE_StbE"/>
    <property type="match status" value="1"/>
</dbReference>
<dbReference type="Proteomes" id="UP000006443">
    <property type="component" value="Unassembled WGS sequence"/>
</dbReference>
<dbReference type="InterPro" id="IPR035093">
    <property type="entry name" value="RelE/ParE_toxin_dom_sf"/>
</dbReference>